<dbReference type="InterPro" id="IPR003599">
    <property type="entry name" value="Ig_sub"/>
</dbReference>
<dbReference type="GO" id="GO:0016020">
    <property type="term" value="C:membrane"/>
    <property type="evidence" value="ECO:0007669"/>
    <property type="project" value="InterPro"/>
</dbReference>
<keyword evidence="2" id="KW-0472">Membrane</keyword>
<evidence type="ECO:0000256" key="2">
    <source>
        <dbReference type="SAM" id="Phobius"/>
    </source>
</evidence>
<feature type="chain" id="PRO_5028063158" description="Ig-like domain-containing protein" evidence="3">
    <location>
        <begin position="17"/>
        <end position="433"/>
    </location>
</feature>
<dbReference type="SMART" id="SM00409">
    <property type="entry name" value="IG"/>
    <property type="match status" value="2"/>
</dbReference>
<dbReference type="PRINTS" id="PR01669">
    <property type="entry name" value="TAPASIN"/>
</dbReference>
<evidence type="ECO:0000256" key="3">
    <source>
        <dbReference type="SAM" id="SignalP"/>
    </source>
</evidence>
<dbReference type="Ensembl" id="ENSELUT00000028106.3">
    <property type="protein sequence ID" value="ENSELUP00000018263.2"/>
    <property type="gene ID" value="ENSELUG00000017787.3"/>
</dbReference>
<dbReference type="RefSeq" id="XP_010883289.1">
    <property type="nucleotide sequence ID" value="XM_010884987.5"/>
</dbReference>
<reference evidence="5" key="4">
    <citation type="submission" date="2025-09" db="UniProtKB">
        <authorList>
            <consortium name="Ensembl"/>
        </authorList>
    </citation>
    <scope>IDENTIFICATION</scope>
</reference>
<dbReference type="SUPFAM" id="SSF48726">
    <property type="entry name" value="Immunoglobulin"/>
    <property type="match status" value="2"/>
</dbReference>
<dbReference type="KEGG" id="els:105019075"/>
<feature type="signal peptide" evidence="3">
    <location>
        <begin position="1"/>
        <end position="16"/>
    </location>
</feature>
<dbReference type="Pfam" id="PF07686">
    <property type="entry name" value="V-set"/>
    <property type="match status" value="1"/>
</dbReference>
<dbReference type="SMART" id="SM00407">
    <property type="entry name" value="IGc1"/>
    <property type="match status" value="1"/>
</dbReference>
<dbReference type="Pfam" id="PF07654">
    <property type="entry name" value="C1-set"/>
    <property type="match status" value="1"/>
</dbReference>
<dbReference type="Gene3D" id="2.60.40.10">
    <property type="entry name" value="Immunoglobulins"/>
    <property type="match status" value="3"/>
</dbReference>
<proteinExistence type="predicted"/>
<dbReference type="InterPro" id="IPR013783">
    <property type="entry name" value="Ig-like_fold"/>
</dbReference>
<reference evidence="6" key="1">
    <citation type="journal article" date="2014" name="PLoS ONE">
        <title>The genome and linkage map of the northern pike (Esox lucius): conserved synteny revealed between the salmonid sister group and the Neoteleostei.</title>
        <authorList>
            <person name="Rondeau E.B."/>
            <person name="Minkley D.R."/>
            <person name="Leong J.S."/>
            <person name="Messmer A.M."/>
            <person name="Jantzen J.R."/>
            <person name="von Schalburg K.R."/>
            <person name="Lemon C."/>
            <person name="Bird N.H."/>
            <person name="Koop B.F."/>
        </authorList>
    </citation>
    <scope>NUCLEOTIDE SEQUENCE</scope>
</reference>
<feature type="domain" description="Ig-like" evidence="4">
    <location>
        <begin position="306"/>
        <end position="406"/>
    </location>
</feature>
<dbReference type="OMA" id="YPLDAQM"/>
<dbReference type="Proteomes" id="UP000265140">
    <property type="component" value="Chromosome 20"/>
</dbReference>
<dbReference type="InParanoid" id="A0A3P8YQ41"/>
<dbReference type="Bgee" id="ENSELUG00000017787">
    <property type="expression patterns" value="Expressed in pharyngeal gill and 15 other cell types or tissues"/>
</dbReference>
<dbReference type="AlphaFoldDB" id="A0A3P8YQ41"/>
<evidence type="ECO:0000256" key="1">
    <source>
        <dbReference type="ARBA" id="ARBA00023319"/>
    </source>
</evidence>
<dbReference type="InterPro" id="IPR013106">
    <property type="entry name" value="Ig_V-set"/>
</dbReference>
<dbReference type="InterPro" id="IPR003597">
    <property type="entry name" value="Ig_C1-set"/>
</dbReference>
<gene>
    <name evidence="5" type="primary">TAPBPL</name>
</gene>
<organism evidence="5 6">
    <name type="scientific">Esox lucius</name>
    <name type="common">Northern pike</name>
    <dbReference type="NCBI Taxonomy" id="8010"/>
    <lineage>
        <taxon>Eukaryota</taxon>
        <taxon>Metazoa</taxon>
        <taxon>Chordata</taxon>
        <taxon>Craniata</taxon>
        <taxon>Vertebrata</taxon>
        <taxon>Euteleostomi</taxon>
        <taxon>Actinopterygii</taxon>
        <taxon>Neopterygii</taxon>
        <taxon>Teleostei</taxon>
        <taxon>Protacanthopterygii</taxon>
        <taxon>Esociformes</taxon>
        <taxon>Esocidae</taxon>
        <taxon>Esox</taxon>
    </lineage>
</organism>
<dbReference type="GeneID" id="105019075"/>
<dbReference type="STRING" id="8010.ENSELUP00000018263"/>
<keyword evidence="3" id="KW-0732">Signal</keyword>
<name>A0A3P8YQ41_ESOLU</name>
<accession>A0A3P8YQ41</accession>
<dbReference type="InterPro" id="IPR007110">
    <property type="entry name" value="Ig-like_dom"/>
</dbReference>
<reference evidence="5" key="3">
    <citation type="submission" date="2025-08" db="UniProtKB">
        <authorList>
            <consortium name="Ensembl"/>
        </authorList>
    </citation>
    <scope>IDENTIFICATION</scope>
</reference>
<dbReference type="OrthoDB" id="9948439at2759"/>
<keyword evidence="2" id="KW-1133">Transmembrane helix</keyword>
<dbReference type="InterPro" id="IPR050380">
    <property type="entry name" value="Immune_Resp_Modulators"/>
</dbReference>
<evidence type="ECO:0000259" key="4">
    <source>
        <dbReference type="PROSITE" id="PS50835"/>
    </source>
</evidence>
<evidence type="ECO:0000313" key="5">
    <source>
        <dbReference type="Ensembl" id="ENSELUP00000018263.2"/>
    </source>
</evidence>
<dbReference type="InterPro" id="IPR036179">
    <property type="entry name" value="Ig-like_dom_sf"/>
</dbReference>
<dbReference type="GeneTree" id="ENSGT00940000160453"/>
<keyword evidence="1" id="KW-0393">Immunoglobulin domain</keyword>
<feature type="transmembrane region" description="Helical" evidence="2">
    <location>
        <begin position="413"/>
        <end position="432"/>
    </location>
</feature>
<dbReference type="PANTHER" id="PTHR23411">
    <property type="entry name" value="TAPASIN"/>
    <property type="match status" value="1"/>
</dbReference>
<evidence type="ECO:0000313" key="6">
    <source>
        <dbReference type="Proteomes" id="UP000265140"/>
    </source>
</evidence>
<keyword evidence="6" id="KW-1185">Reference proteome</keyword>
<protein>
    <recommendedName>
        <fullName evidence="4">Ig-like domain-containing protein</fullName>
    </recommendedName>
</protein>
<keyword evidence="2" id="KW-0812">Transmembrane</keyword>
<sequence length="433" mass="46963">MLHILLFGYLITCVSGQGGADVVLSCSLVEEDSGMGRIGSGALFSRTPATLVLRDLAVTPDLSPDTLTPFSPPDVPDPNNIILEAKVTSPEIPEAGQLLHADCNDQEVNCEISQYYPREAKQGSTEPAYFIVSLQIEGGGLSLTLVLQTQSVGMDQSDHPVLMQSKLELPLSQSGTLLTEVVFVVFSGSQSQSAPLGGVALLDCGFRQQARTPRQEVGLEWRLQHRGHGRKVLEMRAGQKELETGPEVHVERDGSSVDASQLLGQGNASLTLASLKVSDQGTYICTVSAGLFQAQQVVQLHVIQPPQVSFSEENLVLRDKLKLSCHCKNYYPLDVQIEWLSLSPSDTEPIVLSDQVSLSSHRQHSDGTFSLSSQLTLHSSIFPAGTTVTCRVTHTALDTPLSLSLTVEAPPDSYWMVLGFMVVTILFFYQVMK</sequence>
<dbReference type="GO" id="GO:0019885">
    <property type="term" value="P:antigen processing and presentation of endogenous peptide antigen via MHC class I"/>
    <property type="evidence" value="ECO:0007669"/>
    <property type="project" value="InterPro"/>
</dbReference>
<feature type="domain" description="Ig-like" evidence="4">
    <location>
        <begin position="160"/>
        <end position="298"/>
    </location>
</feature>
<dbReference type="CTD" id="55080"/>
<dbReference type="InterPro" id="IPR008056">
    <property type="entry name" value="Tapasin"/>
</dbReference>
<dbReference type="CDD" id="cd05771">
    <property type="entry name" value="IgC1_Tapasin_R"/>
    <property type="match status" value="1"/>
</dbReference>
<reference evidence="5" key="2">
    <citation type="submission" date="2020-02" db="EMBL/GenBank/DDBJ databases">
        <title>Esox lucius (northern pike) genome, fEsoLuc1, primary haplotype.</title>
        <authorList>
            <person name="Myers G."/>
            <person name="Karagic N."/>
            <person name="Meyer A."/>
            <person name="Pippel M."/>
            <person name="Reichard M."/>
            <person name="Winkler S."/>
            <person name="Tracey A."/>
            <person name="Sims Y."/>
            <person name="Howe K."/>
            <person name="Rhie A."/>
            <person name="Formenti G."/>
            <person name="Durbin R."/>
            <person name="Fedrigo O."/>
            <person name="Jarvis E.D."/>
        </authorList>
    </citation>
    <scope>NUCLEOTIDE SEQUENCE [LARGE SCALE GENOMIC DNA]</scope>
</reference>
<dbReference type="PROSITE" id="PS50835">
    <property type="entry name" value="IG_LIKE"/>
    <property type="match status" value="2"/>
</dbReference>